<dbReference type="OrthoDB" id="962781at2"/>
<gene>
    <name evidence="1" type="ORF">SAMN04487998_2825</name>
</gene>
<reference evidence="2" key="1">
    <citation type="submission" date="2016-10" db="EMBL/GenBank/DDBJ databases">
        <authorList>
            <person name="Varghese N."/>
            <person name="Submissions S."/>
        </authorList>
    </citation>
    <scope>NUCLEOTIDE SEQUENCE [LARGE SCALE GENOMIC DNA]</scope>
    <source>
        <strain evidence="2">DSM 15310</strain>
    </source>
</reference>
<accession>A0A1I0H9T4</accession>
<proteinExistence type="predicted"/>
<keyword evidence="2" id="KW-1185">Reference proteome</keyword>
<protein>
    <submittedName>
        <fullName evidence="1">Uncharacterized protein</fullName>
    </submittedName>
</protein>
<sequence length="177" mass="19358">MKFLPALLIVGINLTACHKKDATPTIDFGPNGGITARDNTGYLQGSADPTDWTLDETWNQQEQDLFKDLGFNLNTPAVSGAAQASRILAWPNPVGAGQVSVNFESNSPVALSFVVVDARYQVVLPLQTSPNLSPYHQYSLDVSGNGFRQGKLYRLYYVLYDGKILHYKGHGDIKIGL</sequence>
<dbReference type="RefSeq" id="WP_092772575.1">
    <property type="nucleotide sequence ID" value="NZ_FOHS01000003.1"/>
</dbReference>
<dbReference type="EMBL" id="FOHS01000003">
    <property type="protein sequence ID" value="SET80394.1"/>
    <property type="molecule type" value="Genomic_DNA"/>
</dbReference>
<organism evidence="1 2">
    <name type="scientific">Hymenobacter actinosclerus</name>
    <dbReference type="NCBI Taxonomy" id="82805"/>
    <lineage>
        <taxon>Bacteria</taxon>
        <taxon>Pseudomonadati</taxon>
        <taxon>Bacteroidota</taxon>
        <taxon>Cytophagia</taxon>
        <taxon>Cytophagales</taxon>
        <taxon>Hymenobacteraceae</taxon>
        <taxon>Hymenobacter</taxon>
    </lineage>
</organism>
<evidence type="ECO:0000313" key="2">
    <source>
        <dbReference type="Proteomes" id="UP000198697"/>
    </source>
</evidence>
<dbReference type="AlphaFoldDB" id="A0A1I0H9T4"/>
<dbReference type="Proteomes" id="UP000198697">
    <property type="component" value="Unassembled WGS sequence"/>
</dbReference>
<evidence type="ECO:0000313" key="1">
    <source>
        <dbReference type="EMBL" id="SET80394.1"/>
    </source>
</evidence>
<name>A0A1I0H9T4_9BACT</name>